<evidence type="ECO:0000256" key="3">
    <source>
        <dbReference type="ARBA" id="ARBA00022989"/>
    </source>
</evidence>
<proteinExistence type="predicted"/>
<dbReference type="AlphaFoldDB" id="A0AAV5HLL3"/>
<name>A0AAV5HLL3_9ROSI</name>
<evidence type="ECO:0000259" key="7">
    <source>
        <dbReference type="PROSITE" id="PS51775"/>
    </source>
</evidence>
<feature type="coiled-coil region" evidence="5">
    <location>
        <begin position="229"/>
        <end position="256"/>
    </location>
</feature>
<comment type="subcellular location">
    <subcellularLocation>
        <location evidence="1">Membrane</location>
    </subcellularLocation>
</comment>
<evidence type="ECO:0000256" key="4">
    <source>
        <dbReference type="ARBA" id="ARBA00023136"/>
    </source>
</evidence>
<keyword evidence="3" id="KW-1133">Transmembrane helix</keyword>
<dbReference type="EMBL" id="BPVZ01000001">
    <property type="protein sequence ID" value="GKU86064.1"/>
    <property type="molecule type" value="Genomic_DNA"/>
</dbReference>
<sequence length="520" mass="58556">MKSLTDWRMENGVLESDGGGCSNSSSCLRLQTLVDKGIECDAKGKKIMNQKQKSGIRRRRRAALGYGKSSSALPYNCGEMRSITSASSGPVTEIEDGFPDDNDAQTGTEVGESVCHRFQLYGSCGEDNKLEKDSSSVKRFISNMQEKVEIAANEADRIRMLENSLQEVKAAHDAIFLELEKERSAAATAADEAMAMMVRIQEDRALIEMEARQYQRMIEEKIAYDEEEMSILKEILVRKEKENHLLEKEVEAYRQMNVLGDEDSPPNLHQIRSVGSFDKEEVSEVASLSPNHNAPAWKQNYTSLVGKEIASMNQSVDSNLFTSQRLGQICGASSNQGSFSHCEHSTPKKYVVIEGKTDADAEDECSMLCQRFPTKVIQGHGTEKSVFSGEELQGDGEPRDQPCRKLKNSTPDMEPTIFDVHVIDDQIELQKEESVRESGLLTSASDERTLLSDSGRDFCFAVRNERLTIDTEMEWLRERLQSVQEQKEKLPCCADREEWVYAQLKLMEEIMNELHESFSC</sequence>
<organism evidence="8 9">
    <name type="scientific">Rubroshorea leprosula</name>
    <dbReference type="NCBI Taxonomy" id="152421"/>
    <lineage>
        <taxon>Eukaryota</taxon>
        <taxon>Viridiplantae</taxon>
        <taxon>Streptophyta</taxon>
        <taxon>Embryophyta</taxon>
        <taxon>Tracheophyta</taxon>
        <taxon>Spermatophyta</taxon>
        <taxon>Magnoliopsida</taxon>
        <taxon>eudicotyledons</taxon>
        <taxon>Gunneridae</taxon>
        <taxon>Pentapetalae</taxon>
        <taxon>rosids</taxon>
        <taxon>malvids</taxon>
        <taxon>Malvales</taxon>
        <taxon>Dipterocarpaceae</taxon>
        <taxon>Rubroshorea</taxon>
    </lineage>
</organism>
<gene>
    <name evidence="8" type="ORF">SLEP1_g640</name>
</gene>
<evidence type="ECO:0000256" key="1">
    <source>
        <dbReference type="ARBA" id="ARBA00004370"/>
    </source>
</evidence>
<dbReference type="Proteomes" id="UP001054252">
    <property type="component" value="Unassembled WGS sequence"/>
</dbReference>
<dbReference type="PANTHER" id="PTHR31422:SF44">
    <property type="entry name" value="GTD-BINDING DOMAIN-CONTAINING PROTEIN"/>
    <property type="match status" value="1"/>
</dbReference>
<dbReference type="GO" id="GO:0016020">
    <property type="term" value="C:membrane"/>
    <property type="evidence" value="ECO:0007669"/>
    <property type="project" value="UniProtKB-SubCell"/>
</dbReference>
<comment type="caution">
    <text evidence="8">The sequence shown here is derived from an EMBL/GenBank/DDBJ whole genome shotgun (WGS) entry which is preliminary data.</text>
</comment>
<evidence type="ECO:0000256" key="6">
    <source>
        <dbReference type="SAM" id="MobiDB-lite"/>
    </source>
</evidence>
<dbReference type="PROSITE" id="PS51775">
    <property type="entry name" value="GTD_BINDING"/>
    <property type="match status" value="1"/>
</dbReference>
<evidence type="ECO:0000313" key="9">
    <source>
        <dbReference type="Proteomes" id="UP001054252"/>
    </source>
</evidence>
<keyword evidence="5" id="KW-0175">Coiled coil</keyword>
<dbReference type="GO" id="GO:0080115">
    <property type="term" value="F:myosin XI tail binding"/>
    <property type="evidence" value="ECO:0007669"/>
    <property type="project" value="UniProtKB-ARBA"/>
</dbReference>
<accession>A0AAV5HLL3</accession>
<protein>
    <recommendedName>
        <fullName evidence="7">GTD-binding domain-containing protein</fullName>
    </recommendedName>
</protein>
<feature type="region of interest" description="Disordered" evidence="6">
    <location>
        <begin position="388"/>
        <end position="410"/>
    </location>
</feature>
<keyword evidence="2" id="KW-0812">Transmembrane</keyword>
<dbReference type="Pfam" id="PF04576">
    <property type="entry name" value="Zein-binding"/>
    <property type="match status" value="1"/>
</dbReference>
<evidence type="ECO:0000256" key="5">
    <source>
        <dbReference type="SAM" id="Coils"/>
    </source>
</evidence>
<keyword evidence="9" id="KW-1185">Reference proteome</keyword>
<dbReference type="InterPro" id="IPR007656">
    <property type="entry name" value="GTD-bd"/>
</dbReference>
<evidence type="ECO:0000313" key="8">
    <source>
        <dbReference type="EMBL" id="GKU86064.1"/>
    </source>
</evidence>
<dbReference type="PANTHER" id="PTHR31422">
    <property type="entry name" value="BNAANNG28530D PROTEIN"/>
    <property type="match status" value="1"/>
</dbReference>
<reference evidence="8 9" key="1">
    <citation type="journal article" date="2021" name="Commun. Biol.">
        <title>The genome of Shorea leprosula (Dipterocarpaceae) highlights the ecological relevance of drought in aseasonal tropical rainforests.</title>
        <authorList>
            <person name="Ng K.K.S."/>
            <person name="Kobayashi M.J."/>
            <person name="Fawcett J.A."/>
            <person name="Hatakeyama M."/>
            <person name="Paape T."/>
            <person name="Ng C.H."/>
            <person name="Ang C.C."/>
            <person name="Tnah L.H."/>
            <person name="Lee C.T."/>
            <person name="Nishiyama T."/>
            <person name="Sese J."/>
            <person name="O'Brien M.J."/>
            <person name="Copetti D."/>
            <person name="Mohd Noor M.I."/>
            <person name="Ong R.C."/>
            <person name="Putra M."/>
            <person name="Sireger I.Z."/>
            <person name="Indrioko S."/>
            <person name="Kosugi Y."/>
            <person name="Izuno A."/>
            <person name="Isagi Y."/>
            <person name="Lee S.L."/>
            <person name="Shimizu K.K."/>
        </authorList>
    </citation>
    <scope>NUCLEOTIDE SEQUENCE [LARGE SCALE GENOMIC DNA]</scope>
    <source>
        <strain evidence="8">214</strain>
    </source>
</reference>
<keyword evidence="4" id="KW-0472">Membrane</keyword>
<feature type="domain" description="GTD-binding" evidence="7">
    <location>
        <begin position="156"/>
        <end position="254"/>
    </location>
</feature>
<evidence type="ECO:0000256" key="2">
    <source>
        <dbReference type="ARBA" id="ARBA00022692"/>
    </source>
</evidence>